<gene>
    <name evidence="2" type="ORF">AWN73_07110</name>
</gene>
<name>A0A0A6SHK5_CLOBU</name>
<feature type="transmembrane region" description="Helical" evidence="1">
    <location>
        <begin position="101"/>
        <end position="119"/>
    </location>
</feature>
<feature type="transmembrane region" description="Helical" evidence="1">
    <location>
        <begin position="79"/>
        <end position="95"/>
    </location>
</feature>
<organism evidence="2 3">
    <name type="scientific">Clostridium butyricum</name>
    <dbReference type="NCBI Taxonomy" id="1492"/>
    <lineage>
        <taxon>Bacteria</taxon>
        <taxon>Bacillati</taxon>
        <taxon>Bacillota</taxon>
        <taxon>Clostridia</taxon>
        <taxon>Eubacteriales</taxon>
        <taxon>Clostridiaceae</taxon>
        <taxon>Clostridium</taxon>
    </lineage>
</organism>
<feature type="transmembrane region" description="Helical" evidence="1">
    <location>
        <begin position="21"/>
        <end position="44"/>
    </location>
</feature>
<evidence type="ECO:0000313" key="3">
    <source>
        <dbReference type="Proteomes" id="UP000238081"/>
    </source>
</evidence>
<proteinExistence type="predicted"/>
<reference evidence="2 3" key="1">
    <citation type="submission" date="2016-01" db="EMBL/GenBank/DDBJ databases">
        <title>Characterization of the Clostridium difficile lineages that are prevalent in Hong Kong and China.</title>
        <authorList>
            <person name="Kwok J.S.-L."/>
            <person name="Lam W.-Y."/>
            <person name="Ip M."/>
            <person name="Chan T.-F."/>
            <person name="Hawkey P.M."/>
            <person name="Tsui S.K.-W."/>
        </authorList>
    </citation>
    <scope>NUCLEOTIDE SEQUENCE [LARGE SCALE GENOMIC DNA]</scope>
    <source>
        <strain evidence="2 3">300064</strain>
    </source>
</reference>
<comment type="caution">
    <text evidence="2">The sequence shown here is derived from an EMBL/GenBank/DDBJ whole genome shotgun (WGS) entry which is preliminary data.</text>
</comment>
<dbReference type="Proteomes" id="UP000238081">
    <property type="component" value="Unassembled WGS sequence"/>
</dbReference>
<accession>A0A0A6SHK5</accession>
<dbReference type="AlphaFoldDB" id="A0A0A6SHK5"/>
<keyword evidence="1" id="KW-0472">Membrane</keyword>
<evidence type="ECO:0000256" key="1">
    <source>
        <dbReference type="SAM" id="Phobius"/>
    </source>
</evidence>
<keyword evidence="1" id="KW-0812">Transmembrane</keyword>
<dbReference type="RefSeq" id="WP_027635203.1">
    <property type="nucleotide sequence ID" value="NZ_JSEG01000010.1"/>
</dbReference>
<dbReference type="EMBL" id="LRDH01000002">
    <property type="protein sequence ID" value="PPV17765.1"/>
    <property type="molecule type" value="Genomic_DNA"/>
</dbReference>
<evidence type="ECO:0000313" key="2">
    <source>
        <dbReference type="EMBL" id="PPV17765.1"/>
    </source>
</evidence>
<keyword evidence="1" id="KW-1133">Transmembrane helix</keyword>
<feature type="transmembrane region" description="Helical" evidence="1">
    <location>
        <begin position="50"/>
        <end position="72"/>
    </location>
</feature>
<protein>
    <submittedName>
        <fullName evidence="2">Uncharacterized protein</fullName>
    </submittedName>
</protein>
<sequence length="126" mass="14804">MKKEYIIINSKKLKIPNWSKWIILFLCSSIVQIAIPLLGLLIGFRIGLEYITIYQISWFISAIITLTIIYDLAPKFKKFFSALASFVYIMLLFGMEHQTGWISFLITFIIIILYNILLYKKKNNEN</sequence>